<evidence type="ECO:0000313" key="3">
    <source>
        <dbReference type="Proteomes" id="UP000273145"/>
    </source>
</evidence>
<feature type="transmembrane region" description="Helical" evidence="1">
    <location>
        <begin position="106"/>
        <end position="128"/>
    </location>
</feature>
<dbReference type="OrthoDB" id="2974555at2"/>
<organism evidence="2 3">
    <name type="scientific">Paenibacillus lentus</name>
    <dbReference type="NCBI Taxonomy" id="1338368"/>
    <lineage>
        <taxon>Bacteria</taxon>
        <taxon>Bacillati</taxon>
        <taxon>Bacillota</taxon>
        <taxon>Bacilli</taxon>
        <taxon>Bacillales</taxon>
        <taxon>Paenibacillaceae</taxon>
        <taxon>Paenibacillus</taxon>
    </lineage>
</organism>
<gene>
    <name evidence="2" type="ORF">EIM92_21600</name>
</gene>
<sequence>MNGSKSVMPMLAALLAAIIGGAIWALIVVLTEYEVGIVAWAIGGLAAFAVSFFAKKITPVHQVLAVVASLLGILLGKYFIYSYLLIGEAAGIMAMFHIEVIRMFPQFISALFGGMDIIFVLLAIVTAWQLPVKLASNRSEAEEGVSTE</sequence>
<accession>A0A3S8RZX2</accession>
<protein>
    <submittedName>
        <fullName evidence="2">Uncharacterized protein</fullName>
    </submittedName>
</protein>
<reference evidence="2 3" key="1">
    <citation type="submission" date="2018-11" db="EMBL/GenBank/DDBJ databases">
        <title>Genome sequencing of Paenibacillus lentus DSM25539(T).</title>
        <authorList>
            <person name="Kook J.-K."/>
            <person name="Park S.-N."/>
            <person name="Lim Y.K."/>
        </authorList>
    </citation>
    <scope>NUCLEOTIDE SEQUENCE [LARGE SCALE GENOMIC DNA]</scope>
    <source>
        <strain evidence="2 3">DSM 25539</strain>
    </source>
</reference>
<keyword evidence="1" id="KW-0812">Transmembrane</keyword>
<name>A0A3S8RZX2_9BACL</name>
<keyword evidence="1" id="KW-1133">Transmembrane helix</keyword>
<feature type="transmembrane region" description="Helical" evidence="1">
    <location>
        <begin position="63"/>
        <end position="86"/>
    </location>
</feature>
<dbReference type="KEGG" id="plen:EIM92_21600"/>
<feature type="transmembrane region" description="Helical" evidence="1">
    <location>
        <begin position="12"/>
        <end position="31"/>
    </location>
</feature>
<evidence type="ECO:0000256" key="1">
    <source>
        <dbReference type="SAM" id="Phobius"/>
    </source>
</evidence>
<proteinExistence type="predicted"/>
<evidence type="ECO:0000313" key="2">
    <source>
        <dbReference type="EMBL" id="AZK48447.1"/>
    </source>
</evidence>
<keyword evidence="3" id="KW-1185">Reference proteome</keyword>
<feature type="transmembrane region" description="Helical" evidence="1">
    <location>
        <begin position="37"/>
        <end position="54"/>
    </location>
</feature>
<dbReference type="RefSeq" id="WP_125084604.1">
    <property type="nucleotide sequence ID" value="NZ_CP034248.1"/>
</dbReference>
<dbReference type="EMBL" id="CP034248">
    <property type="protein sequence ID" value="AZK48447.1"/>
    <property type="molecule type" value="Genomic_DNA"/>
</dbReference>
<dbReference type="AlphaFoldDB" id="A0A3S8RZX2"/>
<dbReference type="Proteomes" id="UP000273145">
    <property type="component" value="Chromosome"/>
</dbReference>
<keyword evidence="1" id="KW-0472">Membrane</keyword>